<comment type="caution">
    <text evidence="3">The sequence shown here is derived from an EMBL/GenBank/DDBJ whole genome shotgun (WGS) entry which is preliminary data.</text>
</comment>
<proteinExistence type="predicted"/>
<evidence type="ECO:0000256" key="1">
    <source>
        <dbReference type="SAM" id="MobiDB-lite"/>
    </source>
</evidence>
<sequence length="164" mass="18519">MPTKRQKAELCIPVPLRRWMPFQQLNGAILYLYLAAVSCALRLASLGNHDASLLLRKIAQLERNAQEDEDEESGEEDEEEKKAVDEEAERKKAASAKRAAEETEAQRRQKELIQMQMQAQQQLIQNAKEEAEATRIAQQAEAAASGKVNVLDIKVEDDFNIDDI</sequence>
<dbReference type="AlphaFoldDB" id="A0A8J8NV44"/>
<keyword evidence="2" id="KW-1133">Transmembrane helix</keyword>
<keyword evidence="2" id="KW-0812">Transmembrane</keyword>
<organism evidence="3 4">
    <name type="scientific">Halteria grandinella</name>
    <dbReference type="NCBI Taxonomy" id="5974"/>
    <lineage>
        <taxon>Eukaryota</taxon>
        <taxon>Sar</taxon>
        <taxon>Alveolata</taxon>
        <taxon>Ciliophora</taxon>
        <taxon>Intramacronucleata</taxon>
        <taxon>Spirotrichea</taxon>
        <taxon>Stichotrichia</taxon>
        <taxon>Sporadotrichida</taxon>
        <taxon>Halteriidae</taxon>
        <taxon>Halteria</taxon>
    </lineage>
</organism>
<feature type="region of interest" description="Disordered" evidence="1">
    <location>
        <begin position="63"/>
        <end position="112"/>
    </location>
</feature>
<evidence type="ECO:0000313" key="3">
    <source>
        <dbReference type="EMBL" id="TNV82582.1"/>
    </source>
</evidence>
<feature type="transmembrane region" description="Helical" evidence="2">
    <location>
        <begin position="28"/>
        <end position="47"/>
    </location>
</feature>
<feature type="compositionally biased region" description="Basic and acidic residues" evidence="1">
    <location>
        <begin position="80"/>
        <end position="111"/>
    </location>
</feature>
<evidence type="ECO:0000313" key="4">
    <source>
        <dbReference type="Proteomes" id="UP000785679"/>
    </source>
</evidence>
<dbReference type="Proteomes" id="UP000785679">
    <property type="component" value="Unassembled WGS sequence"/>
</dbReference>
<evidence type="ECO:0000256" key="2">
    <source>
        <dbReference type="SAM" id="Phobius"/>
    </source>
</evidence>
<keyword evidence="4" id="KW-1185">Reference proteome</keyword>
<dbReference type="EMBL" id="RRYP01004783">
    <property type="protein sequence ID" value="TNV82582.1"/>
    <property type="molecule type" value="Genomic_DNA"/>
</dbReference>
<protein>
    <submittedName>
        <fullName evidence="3">Uncharacterized protein</fullName>
    </submittedName>
</protein>
<reference evidence="3" key="1">
    <citation type="submission" date="2019-06" db="EMBL/GenBank/DDBJ databases">
        <authorList>
            <person name="Zheng W."/>
        </authorList>
    </citation>
    <scope>NUCLEOTIDE SEQUENCE</scope>
    <source>
        <strain evidence="3">QDHG01</strain>
    </source>
</reference>
<keyword evidence="2" id="KW-0472">Membrane</keyword>
<name>A0A8J8NV44_HALGN</name>
<feature type="compositionally biased region" description="Acidic residues" evidence="1">
    <location>
        <begin position="67"/>
        <end position="79"/>
    </location>
</feature>
<gene>
    <name evidence="3" type="ORF">FGO68_gene5256</name>
</gene>
<accession>A0A8J8NV44</accession>